<name>A0ACB5U175_CANBO</name>
<accession>A0ACB5U175</accession>
<reference evidence="1" key="1">
    <citation type="submission" date="2023-04" db="EMBL/GenBank/DDBJ databases">
        <title>Candida boidinii NBRC 1967.</title>
        <authorList>
            <person name="Ichikawa N."/>
            <person name="Sato H."/>
            <person name="Tonouchi N."/>
        </authorList>
    </citation>
    <scope>NUCLEOTIDE SEQUENCE</scope>
    <source>
        <strain evidence="1">NBRC 1967</strain>
    </source>
</reference>
<proteinExistence type="predicted"/>
<evidence type="ECO:0000313" key="1">
    <source>
        <dbReference type="EMBL" id="GME99694.1"/>
    </source>
</evidence>
<comment type="caution">
    <text evidence="1">The sequence shown here is derived from an EMBL/GenBank/DDBJ whole genome shotgun (WGS) entry which is preliminary data.</text>
</comment>
<keyword evidence="2" id="KW-1185">Reference proteome</keyword>
<sequence>MSDLIKPIEISEFILAIRDLSDEQVSKLKSQLNNSLSKLEESNNFLQESIVEPNSDNKDVKQNKQEQDDNLLFKQCIDENLKVIENQNIRLNEINKLLSIRGLNNDESKETISDNTSKTIKNSLIL</sequence>
<dbReference type="Proteomes" id="UP001165101">
    <property type="component" value="Unassembled WGS sequence"/>
</dbReference>
<gene>
    <name evidence="1" type="ORF">Cboi01_000536100</name>
</gene>
<organism evidence="1 2">
    <name type="scientific">Candida boidinii</name>
    <name type="common">Yeast</name>
    <dbReference type="NCBI Taxonomy" id="5477"/>
    <lineage>
        <taxon>Eukaryota</taxon>
        <taxon>Fungi</taxon>
        <taxon>Dikarya</taxon>
        <taxon>Ascomycota</taxon>
        <taxon>Saccharomycotina</taxon>
        <taxon>Pichiomycetes</taxon>
        <taxon>Pichiales</taxon>
        <taxon>Pichiaceae</taxon>
        <taxon>Ogataea</taxon>
        <taxon>Ogataea/Candida clade</taxon>
    </lineage>
</organism>
<protein>
    <submittedName>
        <fullName evidence="1">Unnamed protein product</fullName>
    </submittedName>
</protein>
<dbReference type="EMBL" id="BSXV01004094">
    <property type="protein sequence ID" value="GME99694.1"/>
    <property type="molecule type" value="Genomic_DNA"/>
</dbReference>
<evidence type="ECO:0000313" key="2">
    <source>
        <dbReference type="Proteomes" id="UP001165101"/>
    </source>
</evidence>